<protein>
    <submittedName>
        <fullName evidence="1">Uncharacterized protein</fullName>
    </submittedName>
</protein>
<gene>
    <name evidence="1" type="ORF">T190423A01A_90069</name>
</gene>
<sequence>MRMSHWVKNLQLKRAKDNHILLDLFNSSWHLDTFQEKENKLILTVQRYPDRSIDHIFELDFDLNEVQYRNTERPLEKIQSLFY</sequence>
<comment type="caution">
    <text evidence="1">The sequence shown here is derived from an EMBL/GenBank/DDBJ whole genome shotgun (WGS) entry which is preliminary data.</text>
</comment>
<evidence type="ECO:0000313" key="1">
    <source>
        <dbReference type="EMBL" id="CAL2104644.1"/>
    </source>
</evidence>
<accession>A0ABP1F7D0</accession>
<organism evidence="1 2">
    <name type="scientific">Tenacibaculum polynesiense</name>
    <dbReference type="NCBI Taxonomy" id="3137857"/>
    <lineage>
        <taxon>Bacteria</taxon>
        <taxon>Pseudomonadati</taxon>
        <taxon>Bacteroidota</taxon>
        <taxon>Flavobacteriia</taxon>
        <taxon>Flavobacteriales</taxon>
        <taxon>Flavobacteriaceae</taxon>
        <taxon>Tenacibaculum</taxon>
    </lineage>
</organism>
<reference evidence="1 2" key="1">
    <citation type="submission" date="2024-05" db="EMBL/GenBank/DDBJ databases">
        <authorList>
            <person name="Duchaud E."/>
        </authorList>
    </citation>
    <scope>NUCLEOTIDE SEQUENCE [LARGE SCALE GENOMIC DNA]</scope>
    <source>
        <strain evidence="1">Ena-SAMPLE-TAB-13-05-2024-13:56:06:370-140308</strain>
    </source>
</reference>
<evidence type="ECO:0000313" key="2">
    <source>
        <dbReference type="Proteomes" id="UP001497527"/>
    </source>
</evidence>
<name>A0ABP1F7D0_9FLAO</name>
<dbReference type="Proteomes" id="UP001497527">
    <property type="component" value="Unassembled WGS sequence"/>
</dbReference>
<proteinExistence type="predicted"/>
<keyword evidence="2" id="KW-1185">Reference proteome</keyword>
<dbReference type="EMBL" id="CAXJIO010000018">
    <property type="protein sequence ID" value="CAL2104644.1"/>
    <property type="molecule type" value="Genomic_DNA"/>
</dbReference>